<feature type="compositionally biased region" description="Low complexity" evidence="2">
    <location>
        <begin position="382"/>
        <end position="405"/>
    </location>
</feature>
<dbReference type="GeneID" id="577484"/>
<feature type="compositionally biased region" description="Basic and acidic residues" evidence="2">
    <location>
        <begin position="567"/>
        <end position="578"/>
    </location>
</feature>
<keyword evidence="3" id="KW-1133">Transmembrane helix</keyword>
<name>A0A7M7PS18_STRPU</name>
<keyword evidence="3" id="KW-0812">Transmembrane</keyword>
<dbReference type="InParanoid" id="A0A7M7PS18"/>
<dbReference type="EnsemblMetazoa" id="XM_030998371">
    <property type="protein sequence ID" value="XP_030854231"/>
    <property type="gene ID" value="LOC577484"/>
</dbReference>
<dbReference type="PANTHER" id="PTHR11102">
    <property type="entry name" value="SEL-1-LIKE PROTEIN"/>
    <property type="match status" value="1"/>
</dbReference>
<dbReference type="OMA" id="RLSIVWY"/>
<feature type="compositionally biased region" description="Low complexity" evidence="2">
    <location>
        <begin position="351"/>
        <end position="374"/>
    </location>
</feature>
<dbReference type="Proteomes" id="UP000007110">
    <property type="component" value="Unassembled WGS sequence"/>
</dbReference>
<feature type="region of interest" description="Disordered" evidence="2">
    <location>
        <begin position="114"/>
        <end position="578"/>
    </location>
</feature>
<dbReference type="Pfam" id="PF08238">
    <property type="entry name" value="Sel1"/>
    <property type="match status" value="11"/>
</dbReference>
<feature type="compositionally biased region" description="Low complexity" evidence="2">
    <location>
        <begin position="179"/>
        <end position="209"/>
    </location>
</feature>
<dbReference type="Gene3D" id="1.25.40.10">
    <property type="entry name" value="Tetratricopeptide repeat domain"/>
    <property type="match status" value="3"/>
</dbReference>
<dbReference type="OrthoDB" id="27934at2759"/>
<feature type="compositionally biased region" description="Polar residues" evidence="2">
    <location>
        <begin position="538"/>
        <end position="550"/>
    </location>
</feature>
<evidence type="ECO:0000313" key="5">
    <source>
        <dbReference type="Proteomes" id="UP000007110"/>
    </source>
</evidence>
<reference evidence="5" key="1">
    <citation type="submission" date="2015-02" db="EMBL/GenBank/DDBJ databases">
        <title>Genome sequencing for Strongylocentrotus purpuratus.</title>
        <authorList>
            <person name="Murali S."/>
            <person name="Liu Y."/>
            <person name="Vee V."/>
            <person name="English A."/>
            <person name="Wang M."/>
            <person name="Skinner E."/>
            <person name="Han Y."/>
            <person name="Muzny D.M."/>
            <person name="Worley K.C."/>
            <person name="Gibbs R.A."/>
        </authorList>
    </citation>
    <scope>NUCLEOTIDE SEQUENCE</scope>
</reference>
<evidence type="ECO:0000313" key="4">
    <source>
        <dbReference type="EnsemblMetazoa" id="XP_030854231"/>
    </source>
</evidence>
<dbReference type="FunCoup" id="A0A7M7PS18">
    <property type="interactions" value="671"/>
</dbReference>
<keyword evidence="3" id="KW-0472">Membrane</keyword>
<dbReference type="AlphaFoldDB" id="A0A7M7PS18"/>
<evidence type="ECO:0000256" key="2">
    <source>
        <dbReference type="SAM" id="MobiDB-lite"/>
    </source>
</evidence>
<feature type="compositionally biased region" description="Polar residues" evidence="2">
    <location>
        <begin position="118"/>
        <end position="136"/>
    </location>
</feature>
<dbReference type="RefSeq" id="XP_030854231.1">
    <property type="nucleotide sequence ID" value="XM_030998371.1"/>
</dbReference>
<feature type="region of interest" description="Disordered" evidence="2">
    <location>
        <begin position="35"/>
        <end position="102"/>
    </location>
</feature>
<feature type="compositionally biased region" description="Polar residues" evidence="2">
    <location>
        <begin position="56"/>
        <end position="80"/>
    </location>
</feature>
<feature type="compositionally biased region" description="Basic and acidic residues" evidence="2">
    <location>
        <begin position="137"/>
        <end position="156"/>
    </location>
</feature>
<dbReference type="PANTHER" id="PTHR11102:SF147">
    <property type="entry name" value="SEL1L ADAPTOR SUBUNIT OF ERAD E3 UBIQUITIN LIGASE"/>
    <property type="match status" value="1"/>
</dbReference>
<feature type="compositionally biased region" description="Low complexity" evidence="2">
    <location>
        <begin position="468"/>
        <end position="489"/>
    </location>
</feature>
<sequence length="1174" mass="130275">MKCINQLTVFVLYLSFRGFEKPGSTTFVLALEGVNPGSSSPQGNPSSGETKELSPQGDSNINPAASNLNSGKNVNVQSADSPVPSKAGEGDPLNVIPKQTDNQQRTVGEELIRKHHSAPSSNSEQHQSSNVKLNQKQAREASVTDERTNKQVHQEGDTTTVNNPQSSNNGAPVPPKETVQSGAGSQQVSQQNVNQGSNQPNVVQQQHVPQGDDQPLAQKGNDLPLAQKGNDQPLAQKQQQQHVHPTRQSKQNLPSGQQNQEGQTVSSQAQGNVAKQQPITQQQQQQPVTKQPQQQPPVTQQQQQQPVTKQPQQPVPQQRPPVTQQPQPNTQQQQQQPVTKQPQQPVPQQRPPVTQQQQPNTQQQQQQPVTKQPQQPVPQQQPPVTQHHQPNTQQQQQQPVTKQPQQPVPQQQPPVTQQQKPNTQQQQQQSSTVHHEVKASQQTQVHQQKQTPPQQQQVPQTESTGEKQTSQFQQQQAQQTRTQSQAPQSVHNQENEQQTHEYVKGSSRTVVHTDKSADIVPSSRTPASPSDPKETKGDTATSMTSGTEQEQSLEDDIKPLASPPLKNMEKGKEKEKVEIPVDPETQERIRKGEELYQEALELINSTEDQSDLAYKILVRAAYLEHPKSMSMVSFSFLFGDKLPLNLTGAHDLFTRLADQGDPRGQAGLGFLHATGVGSNSSQAKALVYYTFSALGGDAFGQMMMGYRFWSGVGVAQNCETAMSYYKRVASKVADNVVISGGNIMVRVRLFDENEDPDPDAGMLDDDLIQYYQFLADKGDVTAQVGLGQLNYQGGRGVLQNHQRAFEYFTQAAESGDATAQAYLGKMYSEGGPLVKQDNATALKYFKKAADQNNPIGQSGLGLLYLHGQGVERDHVQAFQFFQQAADQGYVDGQLHLGTMYYSGLGVKRDYKMAVKYFNHASQSGHILGIYNLAQMHATGTGVMRSCHTAVELYKNVAERGEWSRLLESARKAYVDRKIHTALLQYSFAAELGYEVAQSNVAYLLDRGEVNMFGFNETYQRALLNWQRAAAQGYTHARVKLGDYHYYGYGTDVDYEAAALHYRLAFEQQHNAQAMFNLGYMHEQGLGLKKDIHLAKRFYDMAAEASPDAYVPVMLALMKLGGVYAWEYMQANSDVLKTLDMDAFFGQYWDVYIITALLGLNIMLGVLVLARRHYV</sequence>
<feature type="compositionally biased region" description="Low complexity" evidence="2">
    <location>
        <begin position="441"/>
        <end position="461"/>
    </location>
</feature>
<feature type="compositionally biased region" description="Low complexity" evidence="2">
    <location>
        <begin position="276"/>
        <end position="312"/>
    </location>
</feature>
<dbReference type="InterPro" id="IPR006597">
    <property type="entry name" value="Sel1-like"/>
</dbReference>
<feature type="compositionally biased region" description="Low complexity" evidence="2">
    <location>
        <begin position="413"/>
        <end position="429"/>
    </location>
</feature>
<feature type="compositionally biased region" description="Basic and acidic residues" evidence="2">
    <location>
        <begin position="493"/>
        <end position="503"/>
    </location>
</feature>
<comment type="similarity">
    <text evidence="1">Belongs to the sel-1 family.</text>
</comment>
<feature type="compositionally biased region" description="Polar residues" evidence="2">
    <location>
        <begin position="229"/>
        <end position="275"/>
    </location>
</feature>
<feature type="compositionally biased region" description="Low complexity" evidence="2">
    <location>
        <begin position="35"/>
        <end position="48"/>
    </location>
</feature>
<protein>
    <submittedName>
        <fullName evidence="4">Uncharacterized protein</fullName>
    </submittedName>
</protein>
<evidence type="ECO:0000256" key="3">
    <source>
        <dbReference type="SAM" id="Phobius"/>
    </source>
</evidence>
<keyword evidence="5" id="KW-1185">Reference proteome</keyword>
<dbReference type="InterPro" id="IPR011990">
    <property type="entry name" value="TPR-like_helical_dom_sf"/>
</dbReference>
<reference evidence="4" key="2">
    <citation type="submission" date="2021-01" db="UniProtKB">
        <authorList>
            <consortium name="EnsemblMetazoa"/>
        </authorList>
    </citation>
    <scope>IDENTIFICATION</scope>
</reference>
<dbReference type="GO" id="GO:0036503">
    <property type="term" value="P:ERAD pathway"/>
    <property type="evidence" value="ECO:0000318"/>
    <property type="project" value="GO_Central"/>
</dbReference>
<dbReference type="SUPFAM" id="SSF81901">
    <property type="entry name" value="HCP-like"/>
    <property type="match status" value="3"/>
</dbReference>
<accession>A0A7M7PS18</accession>
<dbReference type="SMART" id="SM00671">
    <property type="entry name" value="SEL1"/>
    <property type="match status" value="11"/>
</dbReference>
<dbReference type="GO" id="GO:0005789">
    <property type="term" value="C:endoplasmic reticulum membrane"/>
    <property type="evidence" value="ECO:0000318"/>
    <property type="project" value="GO_Central"/>
</dbReference>
<proteinExistence type="inferred from homology"/>
<feature type="transmembrane region" description="Helical" evidence="3">
    <location>
        <begin position="1150"/>
        <end position="1169"/>
    </location>
</feature>
<feature type="compositionally biased region" description="Polar residues" evidence="2">
    <location>
        <begin position="157"/>
        <end position="170"/>
    </location>
</feature>
<organism evidence="4 5">
    <name type="scientific">Strongylocentrotus purpuratus</name>
    <name type="common">Purple sea urchin</name>
    <dbReference type="NCBI Taxonomy" id="7668"/>
    <lineage>
        <taxon>Eukaryota</taxon>
        <taxon>Metazoa</taxon>
        <taxon>Echinodermata</taxon>
        <taxon>Eleutherozoa</taxon>
        <taxon>Echinozoa</taxon>
        <taxon>Echinoidea</taxon>
        <taxon>Euechinoidea</taxon>
        <taxon>Echinacea</taxon>
        <taxon>Camarodonta</taxon>
        <taxon>Echinidea</taxon>
        <taxon>Strongylocentrotidae</taxon>
        <taxon>Strongylocentrotus</taxon>
    </lineage>
</organism>
<evidence type="ECO:0000256" key="1">
    <source>
        <dbReference type="ARBA" id="ARBA00038101"/>
    </source>
</evidence>
<feature type="compositionally biased region" description="Low complexity" evidence="2">
    <location>
        <begin position="320"/>
        <end position="343"/>
    </location>
</feature>
<dbReference type="InterPro" id="IPR050767">
    <property type="entry name" value="Sel1_AlgK"/>
</dbReference>